<keyword evidence="2" id="KW-0560">Oxidoreductase</keyword>
<organism evidence="5 6">
    <name type="scientific">Asanoa ferruginea</name>
    <dbReference type="NCBI Taxonomy" id="53367"/>
    <lineage>
        <taxon>Bacteria</taxon>
        <taxon>Bacillati</taxon>
        <taxon>Actinomycetota</taxon>
        <taxon>Actinomycetes</taxon>
        <taxon>Micromonosporales</taxon>
        <taxon>Micromonosporaceae</taxon>
        <taxon>Asanoa</taxon>
    </lineage>
</organism>
<dbReference type="Gene3D" id="3.40.50.720">
    <property type="entry name" value="NAD(P)-binding Rossmann-like Domain"/>
    <property type="match status" value="1"/>
</dbReference>
<dbReference type="InterPro" id="IPR036291">
    <property type="entry name" value="NAD(P)-bd_dom_sf"/>
</dbReference>
<dbReference type="PROSITE" id="PS00061">
    <property type="entry name" value="ADH_SHORT"/>
    <property type="match status" value="1"/>
</dbReference>
<dbReference type="EMBL" id="QUMQ01000001">
    <property type="protein sequence ID" value="REG01999.1"/>
    <property type="molecule type" value="Genomic_DNA"/>
</dbReference>
<dbReference type="PRINTS" id="PR00080">
    <property type="entry name" value="SDRFAMILY"/>
</dbReference>
<dbReference type="PANTHER" id="PTHR43976">
    <property type="entry name" value="SHORT CHAIN DEHYDROGENASE"/>
    <property type="match status" value="1"/>
</dbReference>
<proteinExistence type="inferred from homology"/>
<dbReference type="InterPro" id="IPR020904">
    <property type="entry name" value="Sc_DH/Rdtase_CS"/>
</dbReference>
<dbReference type="InterPro" id="IPR051911">
    <property type="entry name" value="SDR_oxidoreductase"/>
</dbReference>
<evidence type="ECO:0000259" key="4">
    <source>
        <dbReference type="SMART" id="SM00822"/>
    </source>
</evidence>
<dbReference type="PRINTS" id="PR00081">
    <property type="entry name" value="GDHRDH"/>
</dbReference>
<dbReference type="Pfam" id="PF00106">
    <property type="entry name" value="adh_short"/>
    <property type="match status" value="1"/>
</dbReference>
<reference evidence="5 6" key="1">
    <citation type="submission" date="2018-08" db="EMBL/GenBank/DDBJ databases">
        <title>Sequencing the genomes of 1000 actinobacteria strains.</title>
        <authorList>
            <person name="Klenk H.-P."/>
        </authorList>
    </citation>
    <scope>NUCLEOTIDE SEQUENCE [LARGE SCALE GENOMIC DNA]</scope>
    <source>
        <strain evidence="5 6">DSM 44099</strain>
    </source>
</reference>
<name>A0A3D9ZXS5_9ACTN</name>
<comment type="caution">
    <text evidence="5">The sequence shown here is derived from an EMBL/GenBank/DDBJ whole genome shotgun (WGS) entry which is preliminary data.</text>
</comment>
<evidence type="ECO:0000256" key="3">
    <source>
        <dbReference type="RuleBase" id="RU000363"/>
    </source>
</evidence>
<keyword evidence="6" id="KW-1185">Reference proteome</keyword>
<evidence type="ECO:0000313" key="6">
    <source>
        <dbReference type="Proteomes" id="UP000256913"/>
    </source>
</evidence>
<dbReference type="CDD" id="cd05374">
    <property type="entry name" value="17beta-HSD-like_SDR_c"/>
    <property type="match status" value="1"/>
</dbReference>
<sequence length="280" mass="29097">MAGNATRVWLVTGATSGFGRAIAEEAAARGDTVVGAARTTDRLDDLAAAHPGRVHAVALDVTDTTRCAAVVDEVADRFGRIDVLVNNAGRTQVGALEETTDDELRYLFELHFFGPAALTRAVLPHMRHAGGGTVVQMSSVGGKYSGPGFGAYSATKFALEGLTEALRQEVDFGVRFLIVEPGSFRTGLFGPDAAYVSEPHPAYAATVGPTREYLGTHGSQPGDPAKAARAILAVLDAPDPPLRLALGADAVESIGAVLAEQTAELAKWADLSRATAIDGS</sequence>
<evidence type="ECO:0000313" key="5">
    <source>
        <dbReference type="EMBL" id="REG01999.1"/>
    </source>
</evidence>
<dbReference type="RefSeq" id="WP_116074640.1">
    <property type="nucleotide sequence ID" value="NZ_QUMQ01000001.1"/>
</dbReference>
<feature type="domain" description="Ketoreductase" evidence="4">
    <location>
        <begin position="7"/>
        <end position="175"/>
    </location>
</feature>
<dbReference type="GO" id="GO:0016491">
    <property type="term" value="F:oxidoreductase activity"/>
    <property type="evidence" value="ECO:0007669"/>
    <property type="project" value="UniProtKB-KW"/>
</dbReference>
<gene>
    <name evidence="5" type="ORF">DFJ67_8088</name>
</gene>
<comment type="similarity">
    <text evidence="1 3">Belongs to the short-chain dehydrogenases/reductases (SDR) family.</text>
</comment>
<dbReference type="Proteomes" id="UP000256913">
    <property type="component" value="Unassembled WGS sequence"/>
</dbReference>
<protein>
    <submittedName>
        <fullName evidence="5">Short-subunit dehydrogenase</fullName>
    </submittedName>
</protein>
<dbReference type="SUPFAM" id="SSF51735">
    <property type="entry name" value="NAD(P)-binding Rossmann-fold domains"/>
    <property type="match status" value="1"/>
</dbReference>
<evidence type="ECO:0000256" key="2">
    <source>
        <dbReference type="ARBA" id="ARBA00023002"/>
    </source>
</evidence>
<evidence type="ECO:0000256" key="1">
    <source>
        <dbReference type="ARBA" id="ARBA00006484"/>
    </source>
</evidence>
<dbReference type="PANTHER" id="PTHR43976:SF16">
    <property type="entry name" value="SHORT-CHAIN DEHYDROGENASE_REDUCTASE FAMILY PROTEIN"/>
    <property type="match status" value="1"/>
</dbReference>
<dbReference type="InterPro" id="IPR002347">
    <property type="entry name" value="SDR_fam"/>
</dbReference>
<dbReference type="InterPro" id="IPR057326">
    <property type="entry name" value="KR_dom"/>
</dbReference>
<dbReference type="SMART" id="SM00822">
    <property type="entry name" value="PKS_KR"/>
    <property type="match status" value="1"/>
</dbReference>
<dbReference type="OrthoDB" id="3178062at2"/>
<dbReference type="AlphaFoldDB" id="A0A3D9ZXS5"/>
<accession>A0A3D9ZXS5</accession>